<feature type="region of interest" description="Disordered" evidence="1">
    <location>
        <begin position="607"/>
        <end position="748"/>
    </location>
</feature>
<feature type="compositionally biased region" description="Basic and acidic residues" evidence="1">
    <location>
        <begin position="934"/>
        <end position="950"/>
    </location>
</feature>
<feature type="compositionally biased region" description="Basic and acidic residues" evidence="1">
    <location>
        <begin position="1038"/>
        <end position="1049"/>
    </location>
</feature>
<name>G4TG67_SERID</name>
<evidence type="ECO:0000313" key="3">
    <source>
        <dbReference type="Proteomes" id="UP000007148"/>
    </source>
</evidence>
<feature type="region of interest" description="Disordered" evidence="1">
    <location>
        <begin position="912"/>
        <end position="993"/>
    </location>
</feature>
<protein>
    <recommendedName>
        <fullName evidence="4">Arrestin C-terminal-like domain-containing protein</fullName>
    </recommendedName>
</protein>
<accession>G4TG67</accession>
<dbReference type="EMBL" id="CAFZ01000078">
    <property type="protein sequence ID" value="CCA70309.1"/>
    <property type="molecule type" value="Genomic_DNA"/>
</dbReference>
<feature type="region of interest" description="Disordered" evidence="1">
    <location>
        <begin position="496"/>
        <end position="518"/>
    </location>
</feature>
<comment type="caution">
    <text evidence="2">The sequence shown here is derived from an EMBL/GenBank/DDBJ whole genome shotgun (WGS) entry which is preliminary data.</text>
</comment>
<keyword evidence="3" id="KW-1185">Reference proteome</keyword>
<feature type="compositionally biased region" description="Polar residues" evidence="1">
    <location>
        <begin position="1190"/>
        <end position="1199"/>
    </location>
</feature>
<dbReference type="HOGENOM" id="CLU_005744_0_0_1"/>
<feature type="compositionally biased region" description="Basic and acidic residues" evidence="1">
    <location>
        <begin position="912"/>
        <end position="926"/>
    </location>
</feature>
<dbReference type="OMA" id="MNASPYH"/>
<evidence type="ECO:0000313" key="2">
    <source>
        <dbReference type="EMBL" id="CCA70309.1"/>
    </source>
</evidence>
<feature type="region of interest" description="Disordered" evidence="1">
    <location>
        <begin position="830"/>
        <end position="850"/>
    </location>
</feature>
<dbReference type="InterPro" id="IPR014752">
    <property type="entry name" value="Arrestin-like_C"/>
</dbReference>
<dbReference type="PANTHER" id="PTHR24216">
    <property type="entry name" value="PAXILLIN-RELATED"/>
    <property type="match status" value="1"/>
</dbReference>
<dbReference type="STRING" id="1109443.G4TG67"/>
<gene>
    <name evidence="2" type="ORF">PIIN_04248</name>
</gene>
<feature type="compositionally biased region" description="Basic and acidic residues" evidence="1">
    <location>
        <begin position="976"/>
        <end position="993"/>
    </location>
</feature>
<sequence>MTDSRAGGHAATNRKSVTWGDSDPTEDDWGANINAPQWDTYKRRHVEGQPPINIKRKRPEDDTRGPIVPTLDAKILEFENFIASWFLVVPASEGKIDFSLSLQPWTATTSTVWQLDASAARIQRWICQDGAHECHQLTFKGARHCQCERTVFVAGGEISGKMEMDCRTDKGLGISEMMVELVAVQGQSSRCCITGADARSRPELTSRDHSATSTFMHSKRIFQGPGLPPSNAVFAHPQPGAPPLPPNYYQAKKGCTTFFFNFPLPQSSPNSINFGNGLARIFYEIRATAAVWWKGERTSVRFNREVVVVECLVESRIPREPSTLVAEGGKMVVQAQVVGGIGVTSRPTCVELQVKNHSHKKTTGLTLTLTRTLHLPNLGSSKNPFQITDTVVTVPFRGAEYTIGPGVEGVANLVFEVPRAARGVKGGTREMTDDGSHRHIEALFDVQTAVTVTIGMGVGSKDIKLEIPLTILHPLAVPEPAYDPYQAPMPEYLPLEPPRPHYALPPTSSGPPSPASYGTPPLQYQHAATPPHMLPYIPQVSPVPMYAPQHYIPPPQHYAVSPTPGQQYYFPPPPIQVAESIARPTSAVAMASPHSLNNIAPAALPPLPPMPSANGAPVPAAVGHTEEGKGERASRISLHLKTSSRGRSASPTSHRYRISGLPPNPAPLPSAIWGPPAHLSPSTEVLSPRPMLSPKASFSGEPAASPGQSGRVAALEKMVEEEERARRTSEDQQRDEPVATSPPVPPPHEELEAAELAAILDKTLPVPPATFAKPISKPASRTLANIFEEGNSQTLERSEILPKTLENPKPIVAMANLAPAHAEETPKVLVHPEASKPEEKSDDAGAARRTKAVKRISVQPAGEISSSQSAVGLDALEKRLIKEVGTRKPAAATLQYLREMDNKLDEAIQERNERQERNKIEEEKDTSTPAPAAETEKLTTDIVAGKETRDTGQALLERRRRRISHDLRVKGTVPESTDKANQRKGPSKQEEEQIRLRRMAKGRVTAWLDSAEVADPPPLTETRIVEQAQAETGVTGAQEKEEIKEKVDPSKVQLPARTSSGFLPIRPPVAPRAHQQLKAVAETTGVSSPPQEAPLKGIKDWRRFDEPKPVAGVGYDVRSARGGRGGRVTSVAAIWAEKVNSDAQVDPKKSPPPKGGVALPLMVKIGNDKPAPIMSSPEAKKEPLKPLALSSKSPATSPTGAWLKVGKASEAEAKERGNLVKAPSVPAKLSSSIASPLLSSTASLARPIGNSPTPPREYVATSPKLGGVTTGSTNMTRTNGMTTSASEPRLAPPSSKPAGGASIAFGQGRLRDLIAKYQQGATTN</sequence>
<dbReference type="Gene3D" id="2.60.40.640">
    <property type="match status" value="1"/>
</dbReference>
<organism evidence="2 3">
    <name type="scientific">Serendipita indica (strain DSM 11827)</name>
    <name type="common">Root endophyte fungus</name>
    <name type="synonym">Piriformospora indica</name>
    <dbReference type="NCBI Taxonomy" id="1109443"/>
    <lineage>
        <taxon>Eukaryota</taxon>
        <taxon>Fungi</taxon>
        <taxon>Dikarya</taxon>
        <taxon>Basidiomycota</taxon>
        <taxon>Agaricomycotina</taxon>
        <taxon>Agaricomycetes</taxon>
        <taxon>Sebacinales</taxon>
        <taxon>Serendipitaceae</taxon>
        <taxon>Serendipita</taxon>
    </lineage>
</organism>
<dbReference type="OrthoDB" id="298939at2759"/>
<feature type="region of interest" description="Disordered" evidence="1">
    <location>
        <begin position="1027"/>
        <end position="1101"/>
    </location>
</feature>
<feature type="region of interest" description="Disordered" evidence="1">
    <location>
        <begin position="1"/>
        <end position="34"/>
    </location>
</feature>
<feature type="region of interest" description="Disordered" evidence="1">
    <location>
        <begin position="1245"/>
        <end position="1304"/>
    </location>
</feature>
<dbReference type="PANTHER" id="PTHR24216:SF65">
    <property type="entry name" value="PAXILLIN-LIKE PROTEIN 1"/>
    <property type="match status" value="1"/>
</dbReference>
<feature type="compositionally biased region" description="Polar residues" evidence="1">
    <location>
        <begin position="640"/>
        <end position="653"/>
    </location>
</feature>
<evidence type="ECO:0008006" key="4">
    <source>
        <dbReference type="Google" id="ProtNLM"/>
    </source>
</evidence>
<evidence type="ECO:0000256" key="1">
    <source>
        <dbReference type="SAM" id="MobiDB-lite"/>
    </source>
</evidence>
<dbReference type="eggNOG" id="ENOG502RKAN">
    <property type="taxonomic scope" value="Eukaryota"/>
</dbReference>
<feature type="compositionally biased region" description="Basic and acidic residues" evidence="1">
    <location>
        <begin position="833"/>
        <end position="846"/>
    </location>
</feature>
<reference evidence="2 3" key="1">
    <citation type="journal article" date="2011" name="PLoS Pathog.">
        <title>Endophytic Life Strategies Decoded by Genome and Transcriptome Analyses of the Mutualistic Root Symbiont Piriformospora indica.</title>
        <authorList>
            <person name="Zuccaro A."/>
            <person name="Lahrmann U."/>
            <person name="Guldener U."/>
            <person name="Langen G."/>
            <person name="Pfiffi S."/>
            <person name="Biedenkopf D."/>
            <person name="Wong P."/>
            <person name="Samans B."/>
            <person name="Grimm C."/>
            <person name="Basiewicz M."/>
            <person name="Murat C."/>
            <person name="Martin F."/>
            <person name="Kogel K.H."/>
        </authorList>
    </citation>
    <scope>NUCLEOTIDE SEQUENCE [LARGE SCALE GENOMIC DNA]</scope>
    <source>
        <strain evidence="2 3">DSM 11827</strain>
    </source>
</reference>
<proteinExistence type="predicted"/>
<feature type="region of interest" description="Disordered" evidence="1">
    <location>
        <begin position="1168"/>
        <end position="1202"/>
    </location>
</feature>
<feature type="compositionally biased region" description="Basic and acidic residues" evidence="1">
    <location>
        <begin position="624"/>
        <end position="634"/>
    </location>
</feature>
<dbReference type="InParanoid" id="G4TG67"/>
<feature type="region of interest" description="Disordered" evidence="1">
    <location>
        <begin position="1141"/>
        <end position="1160"/>
    </location>
</feature>
<feature type="compositionally biased region" description="Polar residues" evidence="1">
    <location>
        <begin position="1270"/>
        <end position="1286"/>
    </location>
</feature>
<dbReference type="Proteomes" id="UP000007148">
    <property type="component" value="Unassembled WGS sequence"/>
</dbReference>
<feature type="compositionally biased region" description="Basic and acidic residues" evidence="1">
    <location>
        <begin position="723"/>
        <end position="737"/>
    </location>
</feature>